<evidence type="ECO:0000256" key="1">
    <source>
        <dbReference type="SAM" id="MobiDB-lite"/>
    </source>
</evidence>
<evidence type="ECO:0000313" key="2">
    <source>
        <dbReference type="EMBL" id="KAK3732524.1"/>
    </source>
</evidence>
<comment type="caution">
    <text evidence="2">The sequence shown here is derived from an EMBL/GenBank/DDBJ whole genome shotgun (WGS) entry which is preliminary data.</text>
</comment>
<organism evidence="2 3">
    <name type="scientific">Elysia crispata</name>
    <name type="common">lettuce slug</name>
    <dbReference type="NCBI Taxonomy" id="231223"/>
    <lineage>
        <taxon>Eukaryota</taxon>
        <taxon>Metazoa</taxon>
        <taxon>Spiralia</taxon>
        <taxon>Lophotrochozoa</taxon>
        <taxon>Mollusca</taxon>
        <taxon>Gastropoda</taxon>
        <taxon>Heterobranchia</taxon>
        <taxon>Euthyneura</taxon>
        <taxon>Panpulmonata</taxon>
        <taxon>Sacoglossa</taxon>
        <taxon>Placobranchoidea</taxon>
        <taxon>Plakobranchidae</taxon>
        <taxon>Elysia</taxon>
    </lineage>
</organism>
<feature type="region of interest" description="Disordered" evidence="1">
    <location>
        <begin position="66"/>
        <end position="90"/>
    </location>
</feature>
<accession>A0AAE0Y496</accession>
<reference evidence="2" key="1">
    <citation type="journal article" date="2023" name="G3 (Bethesda)">
        <title>A reference genome for the long-term kleptoplast-retaining sea slug Elysia crispata morphotype clarki.</title>
        <authorList>
            <person name="Eastman K.E."/>
            <person name="Pendleton A.L."/>
            <person name="Shaikh M.A."/>
            <person name="Suttiyut T."/>
            <person name="Ogas R."/>
            <person name="Tomko P."/>
            <person name="Gavelis G."/>
            <person name="Widhalm J.R."/>
            <person name="Wisecaver J.H."/>
        </authorList>
    </citation>
    <scope>NUCLEOTIDE SEQUENCE</scope>
    <source>
        <strain evidence="2">ECLA1</strain>
    </source>
</reference>
<feature type="compositionally biased region" description="Basic and acidic residues" evidence="1">
    <location>
        <begin position="79"/>
        <end position="90"/>
    </location>
</feature>
<keyword evidence="3" id="KW-1185">Reference proteome</keyword>
<proteinExistence type="predicted"/>
<name>A0AAE0Y496_9GAST</name>
<protein>
    <submittedName>
        <fullName evidence="2">Uncharacterized protein</fullName>
    </submittedName>
</protein>
<dbReference type="EMBL" id="JAWDGP010006957">
    <property type="protein sequence ID" value="KAK3732524.1"/>
    <property type="molecule type" value="Genomic_DNA"/>
</dbReference>
<sequence>MRVGDRACSLKTIFEQNIRRRAARPRCNHGHKQHKSISWTNLPPSPNLALSVISHKLTCKAIRLHQNRNSGAGGRRAKPGLDLRQKEKET</sequence>
<evidence type="ECO:0000313" key="3">
    <source>
        <dbReference type="Proteomes" id="UP001283361"/>
    </source>
</evidence>
<dbReference type="AlphaFoldDB" id="A0AAE0Y496"/>
<dbReference type="Proteomes" id="UP001283361">
    <property type="component" value="Unassembled WGS sequence"/>
</dbReference>
<gene>
    <name evidence="2" type="ORF">RRG08_030724</name>
</gene>